<sequence length="68" mass="8128">MEVHRNIQCLYTISSCRKHFPNSLPRGFLHKQCSIFTLTQQRERGFILPRNCFKRRKKNPFKSTVTTT</sequence>
<evidence type="ECO:0000313" key="1">
    <source>
        <dbReference type="EMBL" id="MBX32790.1"/>
    </source>
</evidence>
<protein>
    <submittedName>
        <fullName evidence="1">Lipid-A-disaccharide synthase</fullName>
    </submittedName>
</protein>
<name>A0A2P2MRE4_RHIMU</name>
<accession>A0A2P2MRE4</accession>
<dbReference type="PROSITE" id="PS51257">
    <property type="entry name" value="PROKAR_LIPOPROTEIN"/>
    <property type="match status" value="1"/>
</dbReference>
<reference evidence="1" key="1">
    <citation type="submission" date="2018-02" db="EMBL/GenBank/DDBJ databases">
        <title>Rhizophora mucronata_Transcriptome.</title>
        <authorList>
            <person name="Meera S.P."/>
            <person name="Sreeshan A."/>
            <person name="Augustine A."/>
        </authorList>
    </citation>
    <scope>NUCLEOTIDE SEQUENCE</scope>
    <source>
        <tissue evidence="1">Leaf</tissue>
    </source>
</reference>
<dbReference type="EMBL" id="GGEC01052306">
    <property type="protein sequence ID" value="MBX32790.1"/>
    <property type="molecule type" value="Transcribed_RNA"/>
</dbReference>
<proteinExistence type="predicted"/>
<organism evidence="1">
    <name type="scientific">Rhizophora mucronata</name>
    <name type="common">Asiatic mangrove</name>
    <dbReference type="NCBI Taxonomy" id="61149"/>
    <lineage>
        <taxon>Eukaryota</taxon>
        <taxon>Viridiplantae</taxon>
        <taxon>Streptophyta</taxon>
        <taxon>Embryophyta</taxon>
        <taxon>Tracheophyta</taxon>
        <taxon>Spermatophyta</taxon>
        <taxon>Magnoliopsida</taxon>
        <taxon>eudicotyledons</taxon>
        <taxon>Gunneridae</taxon>
        <taxon>Pentapetalae</taxon>
        <taxon>rosids</taxon>
        <taxon>fabids</taxon>
        <taxon>Malpighiales</taxon>
        <taxon>Rhizophoraceae</taxon>
        <taxon>Rhizophora</taxon>
    </lineage>
</organism>
<dbReference type="AlphaFoldDB" id="A0A2P2MRE4"/>